<feature type="transmembrane region" description="Helical" evidence="2">
    <location>
        <begin position="93"/>
        <end position="109"/>
    </location>
</feature>
<organism evidence="3 4">
    <name type="scientific">Mycolicibacterium mucogenicum</name>
    <name type="common">Mycobacterium mucogenicum</name>
    <dbReference type="NCBI Taxonomy" id="56689"/>
    <lineage>
        <taxon>Bacteria</taxon>
        <taxon>Bacillati</taxon>
        <taxon>Actinomycetota</taxon>
        <taxon>Actinomycetes</taxon>
        <taxon>Mycobacteriales</taxon>
        <taxon>Mycobacteriaceae</taxon>
        <taxon>Mycolicibacterium</taxon>
    </lineage>
</organism>
<evidence type="ECO:0000256" key="1">
    <source>
        <dbReference type="SAM" id="MobiDB-lite"/>
    </source>
</evidence>
<dbReference type="EMBL" id="SDLO01000010">
    <property type="protein sequence ID" value="TDK88593.1"/>
    <property type="molecule type" value="Genomic_DNA"/>
</dbReference>
<keyword evidence="2" id="KW-1133">Transmembrane helix</keyword>
<dbReference type="Proteomes" id="UP000294929">
    <property type="component" value="Unassembled WGS sequence"/>
</dbReference>
<gene>
    <name evidence="3" type="ORF">EUA03_14330</name>
</gene>
<keyword evidence="2" id="KW-0812">Transmembrane</keyword>
<comment type="caution">
    <text evidence="3">The sequence shown here is derived from an EMBL/GenBank/DDBJ whole genome shotgun (WGS) entry which is preliminary data.</text>
</comment>
<dbReference type="InterPro" id="IPR033458">
    <property type="entry name" value="DUF5134"/>
</dbReference>
<dbReference type="RefSeq" id="WP_133427005.1">
    <property type="nucleotide sequence ID" value="NZ_SDLO01000010.1"/>
</dbReference>
<feature type="transmembrane region" description="Helical" evidence="2">
    <location>
        <begin position="68"/>
        <end position="86"/>
    </location>
</feature>
<feature type="transmembrane region" description="Helical" evidence="2">
    <location>
        <begin position="6"/>
        <end position="27"/>
    </location>
</feature>
<feature type="transmembrane region" description="Helical" evidence="2">
    <location>
        <begin position="39"/>
        <end position="56"/>
    </location>
</feature>
<protein>
    <submittedName>
        <fullName evidence="3">DUF5134 domain-containing protein</fullName>
    </submittedName>
</protein>
<proteinExistence type="predicted"/>
<evidence type="ECO:0000256" key="2">
    <source>
        <dbReference type="SAM" id="Phobius"/>
    </source>
</evidence>
<feature type="transmembrane region" description="Helical" evidence="2">
    <location>
        <begin position="197"/>
        <end position="218"/>
    </location>
</feature>
<keyword evidence="2" id="KW-0472">Membrane</keyword>
<name>A0A4R5WEV5_MYCMU</name>
<feature type="transmembrane region" description="Helical" evidence="2">
    <location>
        <begin position="166"/>
        <end position="185"/>
    </location>
</feature>
<evidence type="ECO:0000313" key="3">
    <source>
        <dbReference type="EMBL" id="TDK88593.1"/>
    </source>
</evidence>
<dbReference type="Pfam" id="PF17197">
    <property type="entry name" value="DUF5134"/>
    <property type="match status" value="1"/>
</dbReference>
<feature type="region of interest" description="Disordered" evidence="1">
    <location>
        <begin position="124"/>
        <end position="147"/>
    </location>
</feature>
<evidence type="ECO:0000313" key="4">
    <source>
        <dbReference type="Proteomes" id="UP000294929"/>
    </source>
</evidence>
<dbReference type="AlphaFoldDB" id="A0A4R5WEV5"/>
<feature type="compositionally biased region" description="Low complexity" evidence="1">
    <location>
        <begin position="124"/>
        <end position="143"/>
    </location>
</feature>
<accession>A0A4R5WEV5</accession>
<sequence>MIVDIWLRLFVTGLFLLSAAQCVYALVTARADRTWIDQTSRALHLLMAVAMLVMAWPAGMSVPNRPPMVFFLLAAGWFTVVLAVRAGHRVTDGYHAVMMLAMAWMYAVMDGRVLPGQCAGTAADAPQPASSSMPSMPGMDMSGTTPHSGPMGGCGHPAAWVDAVNWVFTAMFGAAALWWAIRYFAVRQERPDVPARLWFAVACQAMAAAGMAIMFGVMV</sequence>
<reference evidence="3 4" key="1">
    <citation type="submission" date="2019-01" db="EMBL/GenBank/DDBJ databases">
        <title>High-quality-draft genome sequences of five non-tuberculosis mycobacteriaceae isolated from a nosocomial environment.</title>
        <authorList>
            <person name="Tiago I."/>
            <person name="Alarico S."/>
            <person name="Pereira S.G."/>
            <person name="Coelho C."/>
            <person name="Maranha A."/>
            <person name="Empadinhas N."/>
        </authorList>
    </citation>
    <scope>NUCLEOTIDE SEQUENCE [LARGE SCALE GENOMIC DNA]</scope>
    <source>
        <strain evidence="3 4">24AIII</strain>
    </source>
</reference>